<evidence type="ECO:0000313" key="2">
    <source>
        <dbReference type="EMBL" id="EEH04304.1"/>
    </source>
</evidence>
<sequence length="261" mass="28078">MARVRTFIYLLARTLCLAHCVLGEEKQTNVPKNQCSGLCLDPSVLQKGSELDGEKEALNKDEVIPSITSSNGGNSSSNNFINYCNGKTLTNGTKINEGSCNGIPMGEIPSTKHMVSTLITSPLPGDEFKVNQTITFKVAVKNIEMGFYTNSNVTFLSAPQSLNCEGFVRGHTHLTVQFMGPNTTAIQALDASNPTWFKSVNGPHAENKTDDFTATLEGGLGKPGFYRVCTLTAAANHQPVIMPVPNRGAQDDCTKFKVISG</sequence>
<keyword evidence="3" id="KW-1185">Reference proteome</keyword>
<protein>
    <recommendedName>
        <fullName evidence="4">Ubiquitin 3 binding protein But2 C-terminal domain-containing protein</fullName>
    </recommendedName>
</protein>
<feature type="chain" id="PRO_5002901420" description="Ubiquitin 3 binding protein But2 C-terminal domain-containing protein" evidence="1">
    <location>
        <begin position="24"/>
        <end position="261"/>
    </location>
</feature>
<feature type="signal peptide" evidence="1">
    <location>
        <begin position="1"/>
        <end position="23"/>
    </location>
</feature>
<dbReference type="AlphaFoldDB" id="C0NWJ9"/>
<dbReference type="VEuPathDB" id="FungiDB:I7I50_08017"/>
<dbReference type="InParanoid" id="C0NWJ9"/>
<dbReference type="PANTHER" id="PTHR34587:SF2">
    <property type="entry name" value="G-PROTEIN COUPLED RECEPTORS FAMILY 1 PROFILE DOMAIN-CONTAINING PROTEIN"/>
    <property type="match status" value="1"/>
</dbReference>
<reference evidence="2" key="1">
    <citation type="submission" date="2009-02" db="EMBL/GenBank/DDBJ databases">
        <title>The Genome Sequence of Ajellomyces capsulatus strain G186AR.</title>
        <authorList>
            <consortium name="The Broad Institute Genome Sequencing Platform"/>
            <person name="Champion M."/>
            <person name="Cuomo C."/>
            <person name="Ma L.-J."/>
            <person name="Henn M.R."/>
            <person name="Sil A."/>
            <person name="Goldman B."/>
            <person name="Young S.K."/>
            <person name="Kodira C.D."/>
            <person name="Zeng Q."/>
            <person name="Koehrsen M."/>
            <person name="Alvarado L."/>
            <person name="Berlin A."/>
            <person name="Borenstein D."/>
            <person name="Chen Z."/>
            <person name="Engels R."/>
            <person name="Freedman E."/>
            <person name="Gellesch M."/>
            <person name="Goldberg J."/>
            <person name="Griggs A."/>
            <person name="Gujja S."/>
            <person name="Heiman D."/>
            <person name="Hepburn T."/>
            <person name="Howarth C."/>
            <person name="Jen D."/>
            <person name="Larson L."/>
            <person name="Lewis B."/>
            <person name="Mehta T."/>
            <person name="Park D."/>
            <person name="Pearson M."/>
            <person name="Roberts A."/>
            <person name="Saif S."/>
            <person name="Shea T."/>
            <person name="Shenoy N."/>
            <person name="Sisk P."/>
            <person name="Stolte C."/>
            <person name="Sykes S."/>
            <person name="Walk T."/>
            <person name="White J."/>
            <person name="Yandava C."/>
            <person name="Klein B."/>
            <person name="McEwen J.G."/>
            <person name="Puccia R."/>
            <person name="Goldman G.H."/>
            <person name="Felipe M.S."/>
            <person name="Nino-Vega G."/>
            <person name="San-Blas G."/>
            <person name="Taylor J."/>
            <person name="Mendoza L."/>
            <person name="Galagan J."/>
            <person name="Nusbaum C."/>
            <person name="Birren B."/>
        </authorList>
    </citation>
    <scope>NUCLEOTIDE SEQUENCE</scope>
    <source>
        <strain evidence="2">G186AR</strain>
    </source>
</reference>
<evidence type="ECO:0008006" key="4">
    <source>
        <dbReference type="Google" id="ProtNLM"/>
    </source>
</evidence>
<proteinExistence type="predicted"/>
<dbReference type="HOGENOM" id="CLU_029378_3_1_1"/>
<evidence type="ECO:0000313" key="3">
    <source>
        <dbReference type="Proteomes" id="UP000001631"/>
    </source>
</evidence>
<organism evidence="2 3">
    <name type="scientific">Ajellomyces capsulatus (strain G186AR / H82 / ATCC MYA-2454 / RMSCC 2432)</name>
    <name type="common">Darling's disease fungus</name>
    <name type="synonym">Histoplasma capsulatum</name>
    <dbReference type="NCBI Taxonomy" id="447093"/>
    <lineage>
        <taxon>Eukaryota</taxon>
        <taxon>Fungi</taxon>
        <taxon>Dikarya</taxon>
        <taxon>Ascomycota</taxon>
        <taxon>Pezizomycotina</taxon>
        <taxon>Eurotiomycetes</taxon>
        <taxon>Eurotiomycetidae</taxon>
        <taxon>Onygenales</taxon>
        <taxon>Ajellomycetaceae</taxon>
        <taxon>Histoplasma</taxon>
    </lineage>
</organism>
<name>C0NWJ9_AJECG</name>
<dbReference type="PANTHER" id="PTHR34587">
    <property type="entry name" value="VWFA DOMAIN-CONTAINING PROTEIN"/>
    <property type="match status" value="1"/>
</dbReference>
<dbReference type="InterPro" id="IPR053216">
    <property type="entry name" value="Appressorial_penetr-assoc"/>
</dbReference>
<dbReference type="Proteomes" id="UP000001631">
    <property type="component" value="Unassembled WGS sequence"/>
</dbReference>
<keyword evidence="1" id="KW-0732">Signal</keyword>
<accession>C0NWJ9</accession>
<dbReference type="RefSeq" id="XP_045284785.1">
    <property type="nucleotide sequence ID" value="XM_045434578.1"/>
</dbReference>
<evidence type="ECO:0000256" key="1">
    <source>
        <dbReference type="SAM" id="SignalP"/>
    </source>
</evidence>
<gene>
    <name evidence="2" type="ORF">HCBG_07529</name>
</gene>
<dbReference type="EMBL" id="GG663374">
    <property type="protein sequence ID" value="EEH04304.1"/>
    <property type="molecule type" value="Genomic_DNA"/>
</dbReference>
<dbReference type="GeneID" id="69040545"/>
<dbReference type="STRING" id="447093.C0NWJ9"/>